<comment type="caution">
    <text evidence="15">The sequence shown here is derived from an EMBL/GenBank/DDBJ whole genome shotgun (WGS) entry which is preliminary data.</text>
</comment>
<keyword evidence="7" id="KW-0406">Ion transport</keyword>
<dbReference type="InterPro" id="IPR023997">
    <property type="entry name" value="TonB-dep_OMP_SusC/RagA_CS"/>
</dbReference>
<dbReference type="Gene3D" id="2.40.170.20">
    <property type="entry name" value="TonB-dependent receptor, beta-barrel domain"/>
    <property type="match status" value="1"/>
</dbReference>
<keyword evidence="3 11" id="KW-1134">Transmembrane beta strand</keyword>
<dbReference type="Pfam" id="PF13715">
    <property type="entry name" value="CarbopepD_reg_2"/>
    <property type="match status" value="1"/>
</dbReference>
<accession>A0ABV2T9G2</accession>
<comment type="subcellular location">
    <subcellularLocation>
        <location evidence="1 11">Cell outer membrane</location>
        <topology evidence="1 11">Multi-pass membrane protein</topology>
    </subcellularLocation>
</comment>
<proteinExistence type="inferred from homology"/>
<keyword evidence="16" id="KW-1185">Reference proteome</keyword>
<dbReference type="InterPro" id="IPR023996">
    <property type="entry name" value="TonB-dep_OMP_SusC/RagA"/>
</dbReference>
<feature type="chain" id="PRO_5046278212" evidence="12">
    <location>
        <begin position="21"/>
        <end position="1039"/>
    </location>
</feature>
<feature type="signal peptide" evidence="12">
    <location>
        <begin position="1"/>
        <end position="20"/>
    </location>
</feature>
<sequence>MKKGLLLWLLMAMSVLCAYAQNRTITGKVTDAKDGVPLPGVTVAVKGTQTGVFSKADGTFKLDVPTDAATLVVSFIGYESQELNLSGGKSNFNLQLKQDTKSLQEVIVTAQGITRDKRALGYAVQTVDGAAISQKAEPSVLNSLAGKVAGVNITSASGAPGSSTNINIRGITSFSGNNQPLIVVDGVIFSNSLDQTENTLFGSQPANRLNDISPEIVESITVLKGPAAAALYGSRASSGAIVITTKAGKNLTGKTEVTVTSSVTFQNVYGLPKLQNEYGQGANNDFVNTSSNSWGPKFGSGLDSVVTVQGDKVPYRAYPNNIRDFYKTGTIVQNGVSIASGTPDNNISLGVSSTIQKGIIPFSEYKRHSIQVGGNKKLQNGLKIGTSITYVRSGQGGTPMGNGGSAFGQLTRIPRSYDLMGMEYKDLKDINQKSFFYNPAQNHPMWSAEKEQLTSNVDRLFGYFTMGYDITKWLNVSYRATADVYSDRRKLILQIGSAREAAGQVTEDQFVRSELNGDLMIRANKEDIFTKGLNIAALLGQNINHRDYENAAVVADGLTIPNFFNVSNGSVFSASQEQSNRRRLIGYYGQLNFSYMNYLFLDLTGRMDQSSTLPVSKNKYFYPSAALSFVPTDAFHLESDVLSYAKVRVSAAKVGRDADPYLLQTLYAKTSYGNNTASIEYPLALGTGNISGFQLDGRIGSEQLTPEFITSYEGGVNIGLFKNRVNLDATYFYTRSANQIFDVAVSPSSGFNTRTTNVGLMTNKGIELMLNAVPVKTRSVSWELSANYTRIRNKVEEIAPGVENSVIIGNYFGGIDPSIAKGYAYGVIIGSKNVRNADGQLVINPNTGLLVPAVAGEVIADPNPRWFGGITNTVKYKNFTFSFQVDTRQGGDIYSFSMVDLRSNGSLDITSKDREQPRILPGVIEVADGKYIPNNIQISAQSYWAALGGLASEGAVFDATVYRLREMSLYYNFPTSLFGSRSPIGSLSLGVSAHNLYFYAPHFPADPETNTQGAGNIQGLELNGAPNTRNYGVNLRVTF</sequence>
<dbReference type="Pfam" id="PF14905">
    <property type="entry name" value="OMP_b-brl_3"/>
    <property type="match status" value="1"/>
</dbReference>
<evidence type="ECO:0000256" key="1">
    <source>
        <dbReference type="ARBA" id="ARBA00004571"/>
    </source>
</evidence>
<gene>
    <name evidence="15" type="ORF">ABR189_19715</name>
</gene>
<protein>
    <submittedName>
        <fullName evidence="15">SusC/RagA family TonB-linked outer membrane protein</fullName>
    </submittedName>
</protein>
<evidence type="ECO:0000256" key="5">
    <source>
        <dbReference type="ARBA" id="ARBA00022692"/>
    </source>
</evidence>
<keyword evidence="4" id="KW-0410">Iron transport</keyword>
<feature type="domain" description="Outer membrane protein beta-barrel" evidence="14">
    <location>
        <begin position="699"/>
        <end position="796"/>
    </location>
</feature>
<name>A0ABV2T9G2_9BACT</name>
<reference evidence="15 16" key="1">
    <citation type="submission" date="2024-06" db="EMBL/GenBank/DDBJ databases">
        <title>Chitinophaga defluvii sp. nov., isolated from municipal sewage.</title>
        <authorList>
            <person name="Zhang L."/>
        </authorList>
    </citation>
    <scope>NUCLEOTIDE SEQUENCE [LARGE SCALE GENOMIC DNA]</scope>
    <source>
        <strain evidence="15 16">H8</strain>
    </source>
</reference>
<dbReference type="NCBIfam" id="TIGR04056">
    <property type="entry name" value="OMP_RagA_SusC"/>
    <property type="match status" value="1"/>
</dbReference>
<evidence type="ECO:0000256" key="10">
    <source>
        <dbReference type="ARBA" id="ARBA00023237"/>
    </source>
</evidence>
<keyword evidence="12" id="KW-0732">Signal</keyword>
<dbReference type="InterPro" id="IPR012910">
    <property type="entry name" value="Plug_dom"/>
</dbReference>
<dbReference type="InterPro" id="IPR041700">
    <property type="entry name" value="OMP_b-brl_3"/>
</dbReference>
<feature type="domain" description="TonB-dependent receptor plug" evidence="13">
    <location>
        <begin position="117"/>
        <end position="240"/>
    </location>
</feature>
<dbReference type="PANTHER" id="PTHR32552">
    <property type="entry name" value="FERRICHROME IRON RECEPTOR-RELATED"/>
    <property type="match status" value="1"/>
</dbReference>
<dbReference type="Pfam" id="PF07715">
    <property type="entry name" value="Plug"/>
    <property type="match status" value="1"/>
</dbReference>
<evidence type="ECO:0000256" key="9">
    <source>
        <dbReference type="ARBA" id="ARBA00023136"/>
    </source>
</evidence>
<dbReference type="Gene3D" id="2.60.40.1120">
    <property type="entry name" value="Carboxypeptidase-like, regulatory domain"/>
    <property type="match status" value="1"/>
</dbReference>
<comment type="similarity">
    <text evidence="11">Belongs to the TonB-dependent receptor family.</text>
</comment>
<dbReference type="RefSeq" id="WP_354662190.1">
    <property type="nucleotide sequence ID" value="NZ_JBEXAC010000002.1"/>
</dbReference>
<dbReference type="Proteomes" id="UP001549749">
    <property type="component" value="Unassembled WGS sequence"/>
</dbReference>
<evidence type="ECO:0000256" key="12">
    <source>
        <dbReference type="SAM" id="SignalP"/>
    </source>
</evidence>
<keyword evidence="6" id="KW-0408">Iron</keyword>
<evidence type="ECO:0000313" key="16">
    <source>
        <dbReference type="Proteomes" id="UP001549749"/>
    </source>
</evidence>
<keyword evidence="2 11" id="KW-0813">Transport</keyword>
<keyword evidence="8" id="KW-0798">TonB box</keyword>
<dbReference type="EMBL" id="JBEXAC010000002">
    <property type="protein sequence ID" value="MET6999626.1"/>
    <property type="molecule type" value="Genomic_DNA"/>
</dbReference>
<organism evidence="15 16">
    <name type="scientific">Chitinophaga defluvii</name>
    <dbReference type="NCBI Taxonomy" id="3163343"/>
    <lineage>
        <taxon>Bacteria</taxon>
        <taxon>Pseudomonadati</taxon>
        <taxon>Bacteroidota</taxon>
        <taxon>Chitinophagia</taxon>
        <taxon>Chitinophagales</taxon>
        <taxon>Chitinophagaceae</taxon>
        <taxon>Chitinophaga</taxon>
    </lineage>
</organism>
<evidence type="ECO:0000256" key="11">
    <source>
        <dbReference type="PROSITE-ProRule" id="PRU01360"/>
    </source>
</evidence>
<evidence type="ECO:0000256" key="6">
    <source>
        <dbReference type="ARBA" id="ARBA00023004"/>
    </source>
</evidence>
<dbReference type="InterPro" id="IPR039426">
    <property type="entry name" value="TonB-dep_rcpt-like"/>
</dbReference>
<dbReference type="SUPFAM" id="SSF56935">
    <property type="entry name" value="Porins"/>
    <property type="match status" value="1"/>
</dbReference>
<dbReference type="PROSITE" id="PS52016">
    <property type="entry name" value="TONB_DEPENDENT_REC_3"/>
    <property type="match status" value="1"/>
</dbReference>
<evidence type="ECO:0000313" key="15">
    <source>
        <dbReference type="EMBL" id="MET6999626.1"/>
    </source>
</evidence>
<keyword evidence="9 11" id="KW-0472">Membrane</keyword>
<dbReference type="PANTHER" id="PTHR32552:SF81">
    <property type="entry name" value="TONB-DEPENDENT OUTER MEMBRANE RECEPTOR"/>
    <property type="match status" value="1"/>
</dbReference>
<evidence type="ECO:0000259" key="14">
    <source>
        <dbReference type="Pfam" id="PF14905"/>
    </source>
</evidence>
<evidence type="ECO:0000256" key="2">
    <source>
        <dbReference type="ARBA" id="ARBA00022448"/>
    </source>
</evidence>
<dbReference type="NCBIfam" id="TIGR04057">
    <property type="entry name" value="SusC_RagA_signa"/>
    <property type="match status" value="1"/>
</dbReference>
<keyword evidence="10 11" id="KW-0998">Cell outer membrane</keyword>
<evidence type="ECO:0000256" key="8">
    <source>
        <dbReference type="ARBA" id="ARBA00023077"/>
    </source>
</evidence>
<dbReference type="InterPro" id="IPR037066">
    <property type="entry name" value="Plug_dom_sf"/>
</dbReference>
<evidence type="ECO:0000256" key="4">
    <source>
        <dbReference type="ARBA" id="ARBA00022496"/>
    </source>
</evidence>
<evidence type="ECO:0000259" key="13">
    <source>
        <dbReference type="Pfam" id="PF07715"/>
    </source>
</evidence>
<evidence type="ECO:0000256" key="3">
    <source>
        <dbReference type="ARBA" id="ARBA00022452"/>
    </source>
</evidence>
<dbReference type="Gene3D" id="2.170.130.10">
    <property type="entry name" value="TonB-dependent receptor, plug domain"/>
    <property type="match status" value="1"/>
</dbReference>
<dbReference type="InterPro" id="IPR036942">
    <property type="entry name" value="Beta-barrel_TonB_sf"/>
</dbReference>
<evidence type="ECO:0000256" key="7">
    <source>
        <dbReference type="ARBA" id="ARBA00023065"/>
    </source>
</evidence>
<dbReference type="SUPFAM" id="SSF49464">
    <property type="entry name" value="Carboxypeptidase regulatory domain-like"/>
    <property type="match status" value="1"/>
</dbReference>
<keyword evidence="5 11" id="KW-0812">Transmembrane</keyword>
<dbReference type="InterPro" id="IPR008969">
    <property type="entry name" value="CarboxyPept-like_regulatory"/>
</dbReference>